<feature type="transmembrane region" description="Helical" evidence="1">
    <location>
        <begin position="289"/>
        <end position="309"/>
    </location>
</feature>
<dbReference type="AlphaFoldDB" id="A0A060RD20"/>
<dbReference type="PANTHER" id="PTHR16214:SF3">
    <property type="entry name" value="TRANSMEMBRANE PROTEIN 260"/>
    <property type="match status" value="1"/>
</dbReference>
<feature type="transmembrane region" description="Helical" evidence="1">
    <location>
        <begin position="145"/>
        <end position="163"/>
    </location>
</feature>
<feature type="transmembrane region" description="Helical" evidence="1">
    <location>
        <begin position="7"/>
        <end position="24"/>
    </location>
</feature>
<feature type="transmembrane region" description="Helical" evidence="1">
    <location>
        <begin position="117"/>
        <end position="139"/>
    </location>
</feature>
<keyword evidence="1" id="KW-0812">Transmembrane</keyword>
<evidence type="ECO:0000313" key="2">
    <source>
        <dbReference type="EMBL" id="CDN31434.1"/>
    </source>
</evidence>
<feature type="transmembrane region" description="Helical" evidence="1">
    <location>
        <begin position="498"/>
        <end position="514"/>
    </location>
</feature>
<dbReference type="OrthoDB" id="9807602at2"/>
<feature type="transmembrane region" description="Helical" evidence="1">
    <location>
        <begin position="520"/>
        <end position="539"/>
    </location>
</feature>
<keyword evidence="1" id="KW-1133">Transmembrane helix</keyword>
<feature type="transmembrane region" description="Helical" evidence="1">
    <location>
        <begin position="225"/>
        <end position="245"/>
    </location>
</feature>
<dbReference type="InterPro" id="IPR021280">
    <property type="entry name" value="TMEM260-like"/>
</dbReference>
<sequence length="1010" mass="114807">MQFRKLNTIVGWAVFVIAAITYLLTIEPTASLWDCPEFIATSYKLEVGHPPGTPFFFLINRFAAMFAPDPTWVAALINGFSALQSAFTILFLFWSISHLGRRIYRKRADEMGKDETIAVLGAAAIGSLAYTFSDTFWFSAVEAEVYALSSLFTALVFWAILKWEDAYEKDGGNRWIILIAYLMGLSIGAHILNLLAIPAIAFIFYFKKYPNRKKTDLWKPALASLLLLGFSIKLNPWLVGVSAFIDRIFVNNFDMPVNSGVIFTVSAVLVIIGYFVWRTHKQGKVLLNTGLLSLGLMILGMTTYGIVLIRASVNPPMNSNHPADPYTLERFLNREQYGAPPLVKGQTFASTPIGNNESSTYVLDDNGKYVYTETAIDYKYDPATEVFFPRMHSDKESHIREYKNWTDFKGKQVLNSKGEYVTIPTFAENLKFFFGYQVNNMYWRYFLWNFVGRQSDIQYDGITNGNWLSGIPFIDALYLGPQDNLPSEMAANKGRNKYYFLPFILGLLGLFFHLKRDGRNFTVVMMLFLLTGLAIIVYLNQKPLEPRERDYAYAGSFYAFAIWVGLGVLPIYEWIRKKLNARMAAIVAVAASTSVPVLMATQNWDDHDRSGRTIARDMGYNYLNSTLPNSILFNHGDNDTFPVWYIQEVEGYRTDVRPMNTSYITGDWYIDQMRVKANDSEPLPITIPRSKYRGPGANLVFPIVEIPHPNGGVWTAKEVMAVVNSDNAGTKVEGYDFIPTRRIAIPVNKENVLKSGIVKPEMAHMIEDTIYVTIPASKRSLHIGELVQLDLLANSDWLRPIYTTGSTSFLDLGLVVANKNEKYSYLQQNGANALVVPFKTPIDERMGIGYLDTESLYDEMMNNLRFGNIDNPKVYVDSFVENSLQAARFRETYGRLAHKLLQQGDSVRAIEVVDKSLEMLPPAQLRYDQYIVPMIEAYWLAGATEKGDKLADDFIRVQGEYVEYFYSFKGRQAEAVDNALLDKQRNLYDLSEVARKMGKTDYYDKIKKYF</sequence>
<dbReference type="eggNOG" id="COG0038">
    <property type="taxonomic scope" value="Bacteria"/>
</dbReference>
<gene>
    <name evidence="2" type="ORF">BN938_1346</name>
</gene>
<accession>A0A060RD20</accession>
<dbReference type="KEGG" id="rbc:BN938_1346"/>
<evidence type="ECO:0000313" key="3">
    <source>
        <dbReference type="Proteomes" id="UP000027616"/>
    </source>
</evidence>
<dbReference type="PATRIC" id="fig|1433126.3.peg.1331"/>
<feature type="transmembrane region" description="Helical" evidence="1">
    <location>
        <begin position="551"/>
        <end position="575"/>
    </location>
</feature>
<name>A0A060RD20_9BACT</name>
<dbReference type="EMBL" id="HG934468">
    <property type="protein sequence ID" value="CDN31434.1"/>
    <property type="molecule type" value="Genomic_DNA"/>
</dbReference>
<protein>
    <submittedName>
        <fullName evidence="2">Putative membrane transport protein</fullName>
    </submittedName>
</protein>
<keyword evidence="1" id="KW-0472">Membrane</keyword>
<dbReference type="PANTHER" id="PTHR16214">
    <property type="entry name" value="TRANSMEMBRANE PROTEIN 260"/>
    <property type="match status" value="1"/>
</dbReference>
<feature type="transmembrane region" description="Helical" evidence="1">
    <location>
        <begin position="175"/>
        <end position="205"/>
    </location>
</feature>
<dbReference type="InterPro" id="IPR052724">
    <property type="entry name" value="GT117_domain-containing"/>
</dbReference>
<feature type="transmembrane region" description="Helical" evidence="1">
    <location>
        <begin position="257"/>
        <end position="277"/>
    </location>
</feature>
<keyword evidence="3" id="KW-1185">Reference proteome</keyword>
<organism evidence="2 3">
    <name type="scientific">Mucinivorans hirudinis</name>
    <dbReference type="NCBI Taxonomy" id="1433126"/>
    <lineage>
        <taxon>Bacteria</taxon>
        <taxon>Pseudomonadati</taxon>
        <taxon>Bacteroidota</taxon>
        <taxon>Bacteroidia</taxon>
        <taxon>Bacteroidales</taxon>
        <taxon>Rikenellaceae</taxon>
        <taxon>Mucinivorans</taxon>
    </lineage>
</organism>
<dbReference type="Pfam" id="PF11028">
    <property type="entry name" value="TMEM260-like"/>
    <property type="match status" value="1"/>
</dbReference>
<dbReference type="HOGENOM" id="CLU_005363_0_0_10"/>
<dbReference type="Proteomes" id="UP000027616">
    <property type="component" value="Chromosome I"/>
</dbReference>
<dbReference type="STRING" id="1433126.BN938_1346"/>
<feature type="transmembrane region" description="Helical" evidence="1">
    <location>
        <begin position="72"/>
        <end position="96"/>
    </location>
</feature>
<proteinExistence type="predicted"/>
<evidence type="ECO:0000256" key="1">
    <source>
        <dbReference type="SAM" id="Phobius"/>
    </source>
</evidence>
<reference evidence="2 3" key="1">
    <citation type="journal article" date="2015" name="Genome Announc.">
        <title>Complete Genome Sequence of the Novel Leech Symbiont Mucinivorans hirudinis M3T.</title>
        <authorList>
            <person name="Nelson M.C."/>
            <person name="Bomar L."/>
            <person name="Graf J."/>
        </authorList>
    </citation>
    <scope>NUCLEOTIDE SEQUENCE [LARGE SCALE GENOMIC DNA]</scope>
    <source>
        <strain evidence="3">M3</strain>
    </source>
</reference>